<dbReference type="RefSeq" id="WP_015232527.1">
    <property type="nucleotide sequence ID" value="NC_019791.1"/>
</dbReference>
<keyword evidence="9" id="KW-0739">Sodium transport</keyword>
<dbReference type="PROSITE" id="PS51371">
    <property type="entry name" value="CBS"/>
    <property type="match status" value="1"/>
</dbReference>
<dbReference type="GO" id="GO:0016020">
    <property type="term" value="C:membrane"/>
    <property type="evidence" value="ECO:0007669"/>
    <property type="project" value="UniProtKB-SubCell"/>
</dbReference>
<dbReference type="Gene3D" id="1.20.1530.20">
    <property type="match status" value="1"/>
</dbReference>
<evidence type="ECO:0000256" key="11">
    <source>
        <dbReference type="SAM" id="Phobius"/>
    </source>
</evidence>
<dbReference type="Pfam" id="PF00571">
    <property type="entry name" value="CBS"/>
    <property type="match status" value="1"/>
</dbReference>
<evidence type="ECO:0000259" key="12">
    <source>
        <dbReference type="PROSITE" id="PS51371"/>
    </source>
</evidence>
<gene>
    <name evidence="13" type="ordered locus">Calag_0890</name>
</gene>
<keyword evidence="7" id="KW-0406">Ion transport</keyword>
<keyword evidence="2" id="KW-0813">Transport</keyword>
<dbReference type="GO" id="GO:0006814">
    <property type="term" value="P:sodium ion transport"/>
    <property type="evidence" value="ECO:0007669"/>
    <property type="project" value="UniProtKB-KW"/>
</dbReference>
<evidence type="ECO:0000256" key="3">
    <source>
        <dbReference type="ARBA" id="ARBA00022449"/>
    </source>
</evidence>
<dbReference type="STRING" id="1056495.Calag_0890"/>
<dbReference type="eggNOG" id="arCOG01956">
    <property type="taxonomic scope" value="Archaea"/>
</dbReference>
<feature type="transmembrane region" description="Helical" evidence="11">
    <location>
        <begin position="58"/>
        <end position="76"/>
    </location>
</feature>
<dbReference type="Pfam" id="PF00999">
    <property type="entry name" value="Na_H_Exchanger"/>
    <property type="match status" value="1"/>
</dbReference>
<feature type="transmembrane region" description="Helical" evidence="11">
    <location>
        <begin position="88"/>
        <end position="110"/>
    </location>
</feature>
<dbReference type="AlphaFoldDB" id="L0AC73"/>
<dbReference type="InterPro" id="IPR000644">
    <property type="entry name" value="CBS_dom"/>
</dbReference>
<feature type="transmembrane region" description="Helical" evidence="11">
    <location>
        <begin position="284"/>
        <end position="305"/>
    </location>
</feature>
<keyword evidence="8 11" id="KW-0472">Membrane</keyword>
<evidence type="ECO:0000256" key="10">
    <source>
        <dbReference type="PROSITE-ProRule" id="PRU00703"/>
    </source>
</evidence>
<dbReference type="InterPro" id="IPR006153">
    <property type="entry name" value="Cation/H_exchanger_TM"/>
</dbReference>
<evidence type="ECO:0000256" key="5">
    <source>
        <dbReference type="ARBA" id="ARBA00022989"/>
    </source>
</evidence>
<name>L0AC73_CALLD</name>
<keyword evidence="5 11" id="KW-1133">Transmembrane helix</keyword>
<dbReference type="OrthoDB" id="12029at2157"/>
<keyword evidence="6" id="KW-0915">Sodium</keyword>
<dbReference type="EMBL" id="CP003378">
    <property type="protein sequence ID" value="AFZ70630.1"/>
    <property type="molecule type" value="Genomic_DNA"/>
</dbReference>
<feature type="transmembrane region" description="Helical" evidence="11">
    <location>
        <begin position="147"/>
        <end position="166"/>
    </location>
</feature>
<keyword evidence="10" id="KW-0129">CBS domain</keyword>
<feature type="transmembrane region" description="Helical" evidence="11">
    <location>
        <begin position="259"/>
        <end position="278"/>
    </location>
</feature>
<dbReference type="Gene3D" id="3.10.580.10">
    <property type="entry name" value="CBS-domain"/>
    <property type="match status" value="1"/>
</dbReference>
<dbReference type="SMART" id="SM00116">
    <property type="entry name" value="CBS"/>
    <property type="match status" value="2"/>
</dbReference>
<evidence type="ECO:0000256" key="4">
    <source>
        <dbReference type="ARBA" id="ARBA00022692"/>
    </source>
</evidence>
<dbReference type="InterPro" id="IPR038770">
    <property type="entry name" value="Na+/solute_symporter_sf"/>
</dbReference>
<keyword evidence="4 11" id="KW-0812">Transmembrane</keyword>
<evidence type="ECO:0000256" key="2">
    <source>
        <dbReference type="ARBA" id="ARBA00022448"/>
    </source>
</evidence>
<evidence type="ECO:0000256" key="1">
    <source>
        <dbReference type="ARBA" id="ARBA00004141"/>
    </source>
</evidence>
<dbReference type="PANTHER" id="PTHR43562">
    <property type="entry name" value="NAPA-TYPE SODIUM/HYDROGEN ANTIPORTER"/>
    <property type="match status" value="1"/>
</dbReference>
<dbReference type="InterPro" id="IPR046342">
    <property type="entry name" value="CBS_dom_sf"/>
</dbReference>
<accession>L0AC73</accession>
<evidence type="ECO:0000256" key="6">
    <source>
        <dbReference type="ARBA" id="ARBA00023053"/>
    </source>
</evidence>
<dbReference type="SUPFAM" id="SSF54631">
    <property type="entry name" value="CBS-domain pair"/>
    <property type="match status" value="1"/>
</dbReference>
<proteinExistence type="predicted"/>
<evidence type="ECO:0000256" key="9">
    <source>
        <dbReference type="ARBA" id="ARBA00023201"/>
    </source>
</evidence>
<evidence type="ECO:0000313" key="14">
    <source>
        <dbReference type="Proteomes" id="UP000010469"/>
    </source>
</evidence>
<feature type="domain" description="CBS" evidence="12">
    <location>
        <begin position="387"/>
        <end position="444"/>
    </location>
</feature>
<evidence type="ECO:0000256" key="7">
    <source>
        <dbReference type="ARBA" id="ARBA00023065"/>
    </source>
</evidence>
<feature type="transmembrane region" description="Helical" evidence="11">
    <location>
        <begin position="348"/>
        <end position="365"/>
    </location>
</feature>
<feature type="transmembrane region" description="Helical" evidence="11">
    <location>
        <begin position="6"/>
        <end position="22"/>
    </location>
</feature>
<dbReference type="GO" id="GO:0015297">
    <property type="term" value="F:antiporter activity"/>
    <property type="evidence" value="ECO:0007669"/>
    <property type="project" value="UniProtKB-KW"/>
</dbReference>
<keyword evidence="14" id="KW-1185">Reference proteome</keyword>
<reference evidence="14" key="1">
    <citation type="submission" date="2012-03" db="EMBL/GenBank/DDBJ databases">
        <title>Complete genome of Caldisphaera lagunensis DSM 15908.</title>
        <authorList>
            <person name="Lucas S."/>
            <person name="Copeland A."/>
            <person name="Lapidus A."/>
            <person name="Glavina del Rio T."/>
            <person name="Dalin E."/>
            <person name="Tice H."/>
            <person name="Bruce D."/>
            <person name="Goodwin L."/>
            <person name="Pitluck S."/>
            <person name="Peters L."/>
            <person name="Mikhailova N."/>
            <person name="Teshima H."/>
            <person name="Kyrpides N."/>
            <person name="Mavromatis K."/>
            <person name="Ivanova N."/>
            <person name="Brettin T."/>
            <person name="Detter J.C."/>
            <person name="Han C."/>
            <person name="Larimer F."/>
            <person name="Land M."/>
            <person name="Hauser L."/>
            <person name="Markowitz V."/>
            <person name="Cheng J.-F."/>
            <person name="Hugenholtz P."/>
            <person name="Woyke T."/>
            <person name="Wu D."/>
            <person name="Spring S."/>
            <person name="Schroeder M."/>
            <person name="Brambilla E."/>
            <person name="Klenk H.-P."/>
            <person name="Eisen J.A."/>
        </authorList>
    </citation>
    <scope>NUCLEOTIDE SEQUENCE [LARGE SCALE GENOMIC DNA]</scope>
    <source>
        <strain evidence="14">DSM 15908 / JCM 11604 / IC-154</strain>
    </source>
</reference>
<evidence type="ECO:0000256" key="8">
    <source>
        <dbReference type="ARBA" id="ARBA00023136"/>
    </source>
</evidence>
<feature type="transmembrane region" description="Helical" evidence="11">
    <location>
        <begin position="230"/>
        <end position="247"/>
    </location>
</feature>
<sequence>MISNTILSFLYIGLIILISKVLEEALKRFYVPAFVSIIVSGIILGPAVLKFIIPNQSINFLSQLGITFILFLAGVEEFTLDKKPNLRIFVSSLIQVFIPLIFILLLFKILNINEALILAIPLAMTSTGPLARALSEINISKTEIGNTLFYQAIITEIIFIVLFVGFSQKGRILEAFIGTSIVVIAIFALGQLYSKIFAKVMHILKAREIETALIISIILIVGYFSDYYGFNAAISALFLGYLFRDYFKDRPEIIERIRGITYGFFEPIFFADIGLEVVKITPDIVFISLSLIAIIMLTKILSGYLSANIIKLDDKWLNSWAQTAKGGVDTSLLLVSLLSGFINNQQYSFSVLAIAVVAILSPIFLRKYKIVGEEKMNIKLSMPLSSLKNDNYDIVYCDTSLSEVAKIFSKKDISEIIVVNRDKIPIGVFSVKNLIYIDSYNYESTIVCDTYLKPVDALLYNNTIGDAMRKIRDNDLSVIAVIDKEKKLLFPVYRKDLLKLLNK</sequence>
<evidence type="ECO:0000313" key="13">
    <source>
        <dbReference type="EMBL" id="AFZ70630.1"/>
    </source>
</evidence>
<protein>
    <submittedName>
        <fullName evidence="13">Kef-type K+ transport system, membrane component</fullName>
    </submittedName>
</protein>
<comment type="subcellular location">
    <subcellularLocation>
        <location evidence="1">Membrane</location>
        <topology evidence="1">Multi-pass membrane protein</topology>
    </subcellularLocation>
</comment>
<dbReference type="GeneID" id="14212150"/>
<dbReference type="PANTHER" id="PTHR43562:SF3">
    <property type="entry name" value="SODIUM ION_PROTON EXCHANGER (EUROFUNG)"/>
    <property type="match status" value="1"/>
</dbReference>
<dbReference type="Proteomes" id="UP000010469">
    <property type="component" value="Chromosome"/>
</dbReference>
<feature type="transmembrane region" description="Helical" evidence="11">
    <location>
        <begin position="29"/>
        <end position="52"/>
    </location>
</feature>
<dbReference type="KEGG" id="clg:Calag_0890"/>
<dbReference type="InParanoid" id="L0AC73"/>
<feature type="transmembrane region" description="Helical" evidence="11">
    <location>
        <begin position="116"/>
        <end position="135"/>
    </location>
</feature>
<keyword evidence="3" id="KW-0050">Antiport</keyword>
<dbReference type="HOGENOM" id="CLU_541436_0_0_2"/>
<organism evidence="13 14">
    <name type="scientific">Caldisphaera lagunensis (strain DSM 15908 / JCM 11604 / ANMR 0165 / IC-154)</name>
    <dbReference type="NCBI Taxonomy" id="1056495"/>
    <lineage>
        <taxon>Archaea</taxon>
        <taxon>Thermoproteota</taxon>
        <taxon>Thermoprotei</taxon>
        <taxon>Acidilobales</taxon>
        <taxon>Caldisphaeraceae</taxon>
        <taxon>Caldisphaera</taxon>
    </lineage>
</organism>
<feature type="transmembrane region" description="Helical" evidence="11">
    <location>
        <begin position="172"/>
        <end position="194"/>
    </location>
</feature>
<dbReference type="GO" id="GO:1902600">
    <property type="term" value="P:proton transmembrane transport"/>
    <property type="evidence" value="ECO:0007669"/>
    <property type="project" value="InterPro"/>
</dbReference>